<proteinExistence type="predicted"/>
<evidence type="ECO:0000313" key="2">
    <source>
        <dbReference type="Proteomes" id="UP000805649"/>
    </source>
</evidence>
<keyword evidence="1" id="KW-0472">Membrane</keyword>
<dbReference type="Proteomes" id="UP000805649">
    <property type="component" value="Unassembled WGS sequence"/>
</dbReference>
<reference evidence="1 2" key="1">
    <citation type="journal article" date="2020" name="Phytopathology">
        <title>Genome Sequence Resources of Colletotrichum truncatum, C. plurivorum, C. musicola, and C. sojae: Four Species Pathogenic to Soybean (Glycine max).</title>
        <authorList>
            <person name="Rogerio F."/>
            <person name="Boufleur T.R."/>
            <person name="Ciampi-Guillardi M."/>
            <person name="Sukno S.A."/>
            <person name="Thon M.R."/>
            <person name="Massola Junior N.S."/>
            <person name="Baroncelli R."/>
        </authorList>
    </citation>
    <scope>NUCLEOTIDE SEQUENCE [LARGE SCALE GENOMIC DNA]</scope>
    <source>
        <strain evidence="1 2">CMES1059</strain>
    </source>
</reference>
<name>A0ACC3YWK4_COLTU</name>
<organism evidence="1 2">
    <name type="scientific">Colletotrichum truncatum</name>
    <name type="common">Anthracnose fungus</name>
    <name type="synonym">Colletotrichum capsici</name>
    <dbReference type="NCBI Taxonomy" id="5467"/>
    <lineage>
        <taxon>Eukaryota</taxon>
        <taxon>Fungi</taxon>
        <taxon>Dikarya</taxon>
        <taxon>Ascomycota</taxon>
        <taxon>Pezizomycotina</taxon>
        <taxon>Sordariomycetes</taxon>
        <taxon>Hypocreomycetidae</taxon>
        <taxon>Glomerellales</taxon>
        <taxon>Glomerellaceae</taxon>
        <taxon>Colletotrichum</taxon>
        <taxon>Colletotrichum truncatum species complex</taxon>
    </lineage>
</organism>
<gene>
    <name evidence="1" type="ORF">CTRU02_208519</name>
</gene>
<comment type="caution">
    <text evidence="1">The sequence shown here is derived from an EMBL/GenBank/DDBJ whole genome shotgun (WGS) entry which is preliminary data.</text>
</comment>
<keyword evidence="1" id="KW-0812">Transmembrane</keyword>
<protein>
    <submittedName>
        <fullName evidence="1">Ferric reductase transmembrane component 5</fullName>
    </submittedName>
</protein>
<evidence type="ECO:0000313" key="1">
    <source>
        <dbReference type="EMBL" id="KAL0936304.1"/>
    </source>
</evidence>
<dbReference type="EMBL" id="VUJX02000005">
    <property type="protein sequence ID" value="KAL0936304.1"/>
    <property type="molecule type" value="Genomic_DNA"/>
</dbReference>
<accession>A0ACC3YWK4</accession>
<sequence length="555" mass="61466">MNEWNLKLYAIILSAVAALFILCHWSRLLDKKTSFSARLCQKLPGFSWITKASRRIRSLSVGKFLYFPSGGHAVLTVAFIAVNIVLSFHHVERQTKNFASRFGWMTTANMALSVFLALKNTPLGILSGQSYERLNFLHRLAGCTAVLQLVLHAICYTVHFAKNDRLPILIEEDNWHGIAAGIGMIILLLGIARNLRYEAFYISHILGFLLATIFAALHRPHWVWKIPIAMVFIAAIWVIDRIIRGGRLLINLINNHATIYQLPDNGVRIVIKKPLLGAVPGSHCFVWIPSIRAFQTHPFTIVSNTRAGGLELVLNSYSGFTKAAYDCAHPVTGTVVRASVDGPYGAFPNPKNYDTVILIAGGTGASFTFGLATNLLQHLQSNSSTHVEFIWAVRKKENLEWFADHVRSLRQQQSGINMMLHVTRQSTNESLGTAQKSLESSTPAPEPTCLEISDQAPSGPMFSNAESKLPSYDTKEISKEARSIEDIDSLCDIKYDKLEVVNVIDQALGVIEHGQKVLVAGCGPRPLTDLVRTAVARHMASGELSIDIHCENFGY</sequence>
<keyword evidence="2" id="KW-1185">Reference proteome</keyword>